<evidence type="ECO:0008006" key="4">
    <source>
        <dbReference type="Google" id="ProtNLM"/>
    </source>
</evidence>
<dbReference type="EMBL" id="CP117451">
    <property type="protein sequence ID" value="WLH03078.1"/>
    <property type="molecule type" value="Genomic_DNA"/>
</dbReference>
<evidence type="ECO:0000313" key="3">
    <source>
        <dbReference type="Proteomes" id="UP001224838"/>
    </source>
</evidence>
<feature type="signal peptide" evidence="1">
    <location>
        <begin position="1"/>
        <end position="26"/>
    </location>
</feature>
<feature type="chain" id="PRO_5047549466" description="Lipoprotein" evidence="1">
    <location>
        <begin position="27"/>
        <end position="146"/>
    </location>
</feature>
<name>A0ABY9FJ82_9PSED</name>
<protein>
    <recommendedName>
        <fullName evidence="4">Lipoprotein</fullName>
    </recommendedName>
</protein>
<accession>A0ABY9FJ82</accession>
<keyword evidence="1" id="KW-0732">Signal</keyword>
<sequence length="146" mass="15991">MKTLNKILILALLTQVAACVSKPSSAYDSGWTENTNEDAYSSCGRYRWDNKFKEPAVLHNLVTSGTLTSSQAQRAEKQDVRVGDPECLAYAAYGLNRAKIGFQRNEKGQVTEKTATYLCFSSAPTCSGIRVHFADGKVSRISTVSE</sequence>
<gene>
    <name evidence="2" type="ORF">PSH92_09455</name>
</gene>
<organism evidence="2 3">
    <name type="scientific">Pseudomonas beijingensis</name>
    <dbReference type="NCBI Taxonomy" id="2954101"/>
    <lineage>
        <taxon>Bacteria</taxon>
        <taxon>Pseudomonadati</taxon>
        <taxon>Pseudomonadota</taxon>
        <taxon>Gammaproteobacteria</taxon>
        <taxon>Pseudomonadales</taxon>
        <taxon>Pseudomonadaceae</taxon>
        <taxon>Pseudomonas</taxon>
    </lineage>
</organism>
<keyword evidence="3" id="KW-1185">Reference proteome</keyword>
<dbReference type="RefSeq" id="WP_305470381.1">
    <property type="nucleotide sequence ID" value="NZ_CP117451.1"/>
</dbReference>
<proteinExistence type="predicted"/>
<evidence type="ECO:0000313" key="2">
    <source>
        <dbReference type="EMBL" id="WLH03078.1"/>
    </source>
</evidence>
<dbReference type="Proteomes" id="UP001224838">
    <property type="component" value="Chromosome"/>
</dbReference>
<reference evidence="2 3" key="1">
    <citation type="submission" date="2023-02" db="EMBL/GenBank/DDBJ databases">
        <title>Evolution of Hrp T3SS in non-pathogenic Pseudomonas fluorescens.</title>
        <authorList>
            <person name="Liao K."/>
            <person name="Wei H."/>
            <person name="Gu Y."/>
        </authorList>
    </citation>
    <scope>NUCLEOTIDE SEQUENCE [LARGE SCALE GENOMIC DNA]</scope>
    <source>
        <strain evidence="2 3">FP2034</strain>
    </source>
</reference>
<evidence type="ECO:0000256" key="1">
    <source>
        <dbReference type="SAM" id="SignalP"/>
    </source>
</evidence>